<keyword evidence="2" id="KW-1185">Reference proteome</keyword>
<name>A0A7D9L8H5_PARCT</name>
<comment type="caution">
    <text evidence="1">The sequence shown here is derived from an EMBL/GenBank/DDBJ whole genome shotgun (WGS) entry which is preliminary data.</text>
</comment>
<organism evidence="1 2">
    <name type="scientific">Paramuricea clavata</name>
    <name type="common">Red gorgonian</name>
    <name type="synonym">Violescent sea-whip</name>
    <dbReference type="NCBI Taxonomy" id="317549"/>
    <lineage>
        <taxon>Eukaryota</taxon>
        <taxon>Metazoa</taxon>
        <taxon>Cnidaria</taxon>
        <taxon>Anthozoa</taxon>
        <taxon>Octocorallia</taxon>
        <taxon>Malacalcyonacea</taxon>
        <taxon>Plexauridae</taxon>
        <taxon>Paramuricea</taxon>
    </lineage>
</organism>
<evidence type="ECO:0000313" key="2">
    <source>
        <dbReference type="Proteomes" id="UP001152795"/>
    </source>
</evidence>
<gene>
    <name evidence="1" type="ORF">PACLA_8A085167</name>
</gene>
<reference evidence="1" key="1">
    <citation type="submission" date="2020-04" db="EMBL/GenBank/DDBJ databases">
        <authorList>
            <person name="Alioto T."/>
            <person name="Alioto T."/>
            <person name="Gomez Garrido J."/>
        </authorList>
    </citation>
    <scope>NUCLEOTIDE SEQUENCE</scope>
    <source>
        <strain evidence="1">A484AB</strain>
    </source>
</reference>
<dbReference type="Proteomes" id="UP001152795">
    <property type="component" value="Unassembled WGS sequence"/>
</dbReference>
<dbReference type="EMBL" id="CACRXK020014729">
    <property type="protein sequence ID" value="CAB4027316.1"/>
    <property type="molecule type" value="Genomic_DNA"/>
</dbReference>
<dbReference type="AlphaFoldDB" id="A0A7D9L8H5"/>
<sequence length="193" mass="21641">MADRNNQWFEHLIDGETVDSVNTLCERINHFFVNLTKDFTPLSQDDVSNYSAGDSGIADDLLASTGEVYKSLCSLKTGKAPGPDGIPNVILKTFAFDDDLERVQKRALAIIYPNCSYDDALKLAGIEPLVLRRDAACKRFVETILPGNPLYPIVHSRSAPVNHGYKLRSDNVARNIRMRTDRFQKFVTIKYAT</sequence>
<protein>
    <submittedName>
        <fullName evidence="1">Uncharacterized protein</fullName>
    </submittedName>
</protein>
<evidence type="ECO:0000313" key="1">
    <source>
        <dbReference type="EMBL" id="CAB4027316.1"/>
    </source>
</evidence>
<proteinExistence type="predicted"/>
<accession>A0A7D9L8H5</accession>
<dbReference type="OrthoDB" id="411871at2759"/>